<organism evidence="2 3">
    <name type="scientific">Massilia genomosp. 1</name>
    <dbReference type="NCBI Taxonomy" id="2609280"/>
    <lineage>
        <taxon>Bacteria</taxon>
        <taxon>Pseudomonadati</taxon>
        <taxon>Pseudomonadota</taxon>
        <taxon>Betaproteobacteria</taxon>
        <taxon>Burkholderiales</taxon>
        <taxon>Oxalobacteraceae</taxon>
        <taxon>Telluria group</taxon>
        <taxon>Massilia</taxon>
    </lineage>
</organism>
<accession>A0ABX0MRV3</accession>
<sequence>MKPEIKELKLENFGETVSSIFRSLTEKEWNLIDTCAQSEFSFWQFERLLNSAADLLDRANDDRASLLGLLATDFEMRLQFDSVNLHIENEERRYKISGDPMQAPIAYAALNAERNRLIKRDADQIIAQFKAQIENWRLFADTADPVRKWQGTADQAGATAALQQFKVSIENSAREAEAAIEELMRGVEETKLARVQHNARKHVLTNGDILDPRHETEIIAGRMMMDFNSALSRISAAQKGLSQLLGRGVIRHRLGAADSALDSVAIAQNYVRELIHWHALKTQHDQSFTHVVHLRDSCTNDQWNYFINGNGKIEFLITRKELNLWSLPRLRGISAYFEGKQTRSVALLVKAPQQATRSDGELIVQADVPPCWLGRVNNANSSREPESNGAITLMNVCPIHADGYSWVAEMPKPMLAETRQIENIVVEFNCVGVPISKISDWAPEAFQQLDS</sequence>
<keyword evidence="1" id="KW-0175">Coiled coil</keyword>
<evidence type="ECO:0000313" key="2">
    <source>
        <dbReference type="EMBL" id="NHZ62675.1"/>
    </source>
</evidence>
<dbReference type="RefSeq" id="WP_167236839.1">
    <property type="nucleotide sequence ID" value="NZ_WHJF01000021.1"/>
</dbReference>
<reference evidence="2 3" key="1">
    <citation type="submission" date="2019-10" db="EMBL/GenBank/DDBJ databases">
        <title>Taxonomy of Antarctic Massilia spp.: description of Massilia rubra sp. nov., Massilia aquatica sp. nov., Massilia mucilaginosa sp. nov., Massilia frigida sp. nov. isolated from streams, lakes and regoliths.</title>
        <authorList>
            <person name="Holochova P."/>
            <person name="Sedlacek I."/>
            <person name="Kralova S."/>
            <person name="Maslanova I."/>
            <person name="Busse H.-J."/>
            <person name="Stankova E."/>
            <person name="Vrbovska V."/>
            <person name="Kovarovic V."/>
            <person name="Bartak M."/>
            <person name="Svec P."/>
            <person name="Pantucek R."/>
        </authorList>
    </citation>
    <scope>NUCLEOTIDE SEQUENCE [LARGE SCALE GENOMIC DNA]</scope>
    <source>
        <strain evidence="2 3">CCM 8694</strain>
    </source>
</reference>
<name>A0ABX0MRV3_9BURK</name>
<dbReference type="Proteomes" id="UP000610594">
    <property type="component" value="Unassembled WGS sequence"/>
</dbReference>
<evidence type="ECO:0000313" key="3">
    <source>
        <dbReference type="Proteomes" id="UP000610594"/>
    </source>
</evidence>
<protein>
    <submittedName>
        <fullName evidence="2">Uncharacterized protein</fullName>
    </submittedName>
</protein>
<proteinExistence type="predicted"/>
<comment type="caution">
    <text evidence="2">The sequence shown here is derived from an EMBL/GenBank/DDBJ whole genome shotgun (WGS) entry which is preliminary data.</text>
</comment>
<feature type="coiled-coil region" evidence="1">
    <location>
        <begin position="162"/>
        <end position="193"/>
    </location>
</feature>
<dbReference type="EMBL" id="WHJF01000021">
    <property type="protein sequence ID" value="NHZ62675.1"/>
    <property type="molecule type" value="Genomic_DNA"/>
</dbReference>
<keyword evidence="3" id="KW-1185">Reference proteome</keyword>
<evidence type="ECO:0000256" key="1">
    <source>
        <dbReference type="SAM" id="Coils"/>
    </source>
</evidence>
<gene>
    <name evidence="2" type="ORF">F1735_10200</name>
</gene>